<comment type="caution">
    <text evidence="4">The sequence shown here is derived from an EMBL/GenBank/DDBJ whole genome shotgun (WGS) entry which is preliminary data.</text>
</comment>
<dbReference type="PANTHER" id="PTHR33824:SF7">
    <property type="entry name" value="POLYKETIDE CYCLASE_DEHYDRASE AND LIPID TRANSPORT SUPERFAMILY PROTEIN"/>
    <property type="match status" value="1"/>
</dbReference>
<keyword evidence="5" id="KW-1185">Reference proteome</keyword>
<evidence type="ECO:0000259" key="3">
    <source>
        <dbReference type="Pfam" id="PF03364"/>
    </source>
</evidence>
<dbReference type="PANTHER" id="PTHR33824">
    <property type="entry name" value="POLYKETIDE CYCLASE/DEHYDRASE AND LIPID TRANSPORT SUPERFAMILY PROTEIN"/>
    <property type="match status" value="1"/>
</dbReference>
<dbReference type="Proteomes" id="UP000241421">
    <property type="component" value="Unassembled WGS sequence"/>
</dbReference>
<dbReference type="SUPFAM" id="SSF55961">
    <property type="entry name" value="Bet v1-like"/>
    <property type="match status" value="1"/>
</dbReference>
<evidence type="ECO:0000256" key="1">
    <source>
        <dbReference type="ARBA" id="ARBA00008918"/>
    </source>
</evidence>
<gene>
    <name evidence="4" type="ORF">C7C56_003065</name>
</gene>
<dbReference type="Gene3D" id="3.30.530.20">
    <property type="match status" value="1"/>
</dbReference>
<evidence type="ECO:0000256" key="2">
    <source>
        <dbReference type="SAM" id="MobiDB-lite"/>
    </source>
</evidence>
<feature type="domain" description="Coenzyme Q-binding protein COQ10 START" evidence="3">
    <location>
        <begin position="195"/>
        <end position="320"/>
    </location>
</feature>
<feature type="region of interest" description="Disordered" evidence="2">
    <location>
        <begin position="24"/>
        <end position="59"/>
    </location>
</feature>
<dbReference type="AlphaFoldDB" id="A0A2U2I608"/>
<reference evidence="4 5" key="1">
    <citation type="submission" date="2018-04" db="EMBL/GenBank/DDBJ databases">
        <title>Massilia violaceinigra sp. nov., a novel purple-pigmented bacterium isolated from Tianshan glacier, Xinjiang, China.</title>
        <authorList>
            <person name="Wang H."/>
        </authorList>
    </citation>
    <scope>NUCLEOTIDE SEQUENCE [LARGE SCALE GENOMIC DNA]</scope>
    <source>
        <strain evidence="4 5">B448-2</strain>
    </source>
</reference>
<dbReference type="CDD" id="cd07817">
    <property type="entry name" value="SRPBCC_8"/>
    <property type="match status" value="1"/>
</dbReference>
<dbReference type="Pfam" id="PF03364">
    <property type="entry name" value="Polyketide_cyc"/>
    <property type="match status" value="1"/>
</dbReference>
<name>A0A2U2I608_9BURK</name>
<dbReference type="InterPro" id="IPR047137">
    <property type="entry name" value="ORF3"/>
</dbReference>
<dbReference type="InterPro" id="IPR023393">
    <property type="entry name" value="START-like_dom_sf"/>
</dbReference>
<evidence type="ECO:0000313" key="5">
    <source>
        <dbReference type="Proteomes" id="UP000241421"/>
    </source>
</evidence>
<organism evidence="4 5">
    <name type="scientific">Massilia glaciei</name>
    <dbReference type="NCBI Taxonomy" id="1524097"/>
    <lineage>
        <taxon>Bacteria</taxon>
        <taxon>Pseudomonadati</taxon>
        <taxon>Pseudomonadota</taxon>
        <taxon>Betaproteobacteria</taxon>
        <taxon>Burkholderiales</taxon>
        <taxon>Oxalobacteraceae</taxon>
        <taxon>Telluria group</taxon>
        <taxon>Massilia</taxon>
    </lineage>
</organism>
<proteinExistence type="inferred from homology"/>
<dbReference type="OrthoDB" id="9797595at2"/>
<evidence type="ECO:0000313" key="4">
    <source>
        <dbReference type="EMBL" id="PWF55172.1"/>
    </source>
</evidence>
<sequence length="355" mass="38441">MENTSEQQTRRQVRQGYWQYPDMAVDAEREGEARPAGQAQAGPQAQAQARAAPRQTGNRSSFVGTTLGLFSIGVGMANLLAPRAVARAMGLPDWPMLVRLMGARELACGIGLLAQPRSVAWRWTRVAGDVMDLSILGASAFAPGARPRRLAATAIAVAGFSALDVRASTPQLRKLSHEAPAGASGPQRVQQAVPVNRSPDECYRFWRNFEAFPTFMRHLESVVVQDERRSHWCARGPAGSSYEWDAEITQDVSGEVLGWQSLPGGDVDNAGTVRFTAAPGGRGTIVQVNLDYMPPAGPAGTLVARLFGEEPSQRVKDDLRRFKQLIETGEIASTEGQPHGKRTLKARLFNLGADK</sequence>
<dbReference type="InterPro" id="IPR005031">
    <property type="entry name" value="COQ10_START"/>
</dbReference>
<dbReference type="RefSeq" id="WP_106756027.1">
    <property type="nucleotide sequence ID" value="NZ_PXWF02000042.1"/>
</dbReference>
<accession>A0A2U2I608</accession>
<feature type="compositionally biased region" description="Low complexity" evidence="2">
    <location>
        <begin position="34"/>
        <end position="55"/>
    </location>
</feature>
<comment type="similarity">
    <text evidence="1">Belongs to the ribosome association toxin RatA family.</text>
</comment>
<dbReference type="EMBL" id="PXWF02000042">
    <property type="protein sequence ID" value="PWF55172.1"/>
    <property type="molecule type" value="Genomic_DNA"/>
</dbReference>
<protein>
    <submittedName>
        <fullName evidence="4">Cyclase/dehydrase</fullName>
    </submittedName>
</protein>